<reference evidence="1" key="2">
    <citation type="submission" date="2021-05" db="EMBL/GenBank/DDBJ databases">
        <authorList>
            <person name="Pain A."/>
        </authorList>
    </citation>
    <scope>NUCLEOTIDE SEQUENCE</scope>
    <source>
        <strain evidence="1">1802A</strain>
    </source>
</reference>
<name>A0AAD9LI30_BABDI</name>
<dbReference type="Proteomes" id="UP001195914">
    <property type="component" value="Unassembled WGS sequence"/>
</dbReference>
<dbReference type="AlphaFoldDB" id="A0AAD9LI30"/>
<evidence type="ECO:0000313" key="2">
    <source>
        <dbReference type="Proteomes" id="UP001195914"/>
    </source>
</evidence>
<proteinExistence type="predicted"/>
<gene>
    <name evidence="1" type="ORF">X943_000726</name>
</gene>
<accession>A0AAD9LI30</accession>
<sequence length="144" mass="15261">MKNVGGADSGSHSKVMDTIAGYHRKFLEYIWHFFSDGASVDEFDRYSFVGGVCFGTGTAIILGRVMRNIFLISTGGLVATLSIKTVLEQSAAGARSKIETVAAEASKCALLLNSRLFGGELPRSRVISALLGTATGFGVGLFVF</sequence>
<evidence type="ECO:0000313" key="1">
    <source>
        <dbReference type="EMBL" id="KAK1937280.1"/>
    </source>
</evidence>
<comment type="caution">
    <text evidence="1">The sequence shown here is derived from an EMBL/GenBank/DDBJ whole genome shotgun (WGS) entry which is preliminary data.</text>
</comment>
<keyword evidence="2" id="KW-1185">Reference proteome</keyword>
<protein>
    <submittedName>
        <fullName evidence="1">Uncharacterized protein</fullName>
    </submittedName>
</protein>
<dbReference type="EMBL" id="JAHBMH010000033">
    <property type="protein sequence ID" value="KAK1937280.1"/>
    <property type="molecule type" value="Genomic_DNA"/>
</dbReference>
<reference evidence="1" key="1">
    <citation type="journal article" date="2014" name="Nucleic Acids Res.">
        <title>The evolutionary dynamics of variant antigen genes in Babesia reveal a history of genomic innovation underlying host-parasite interaction.</title>
        <authorList>
            <person name="Jackson A.P."/>
            <person name="Otto T.D."/>
            <person name="Darby A."/>
            <person name="Ramaprasad A."/>
            <person name="Xia D."/>
            <person name="Echaide I.E."/>
            <person name="Farber M."/>
            <person name="Gahlot S."/>
            <person name="Gamble J."/>
            <person name="Gupta D."/>
            <person name="Gupta Y."/>
            <person name="Jackson L."/>
            <person name="Malandrin L."/>
            <person name="Malas T.B."/>
            <person name="Moussa E."/>
            <person name="Nair M."/>
            <person name="Reid A.J."/>
            <person name="Sanders M."/>
            <person name="Sharma J."/>
            <person name="Tracey A."/>
            <person name="Quail M.A."/>
            <person name="Weir W."/>
            <person name="Wastling J.M."/>
            <person name="Hall N."/>
            <person name="Willadsen P."/>
            <person name="Lingelbach K."/>
            <person name="Shiels B."/>
            <person name="Tait A."/>
            <person name="Berriman M."/>
            <person name="Allred D.R."/>
            <person name="Pain A."/>
        </authorList>
    </citation>
    <scope>NUCLEOTIDE SEQUENCE</scope>
    <source>
        <strain evidence="1">1802A</strain>
    </source>
</reference>
<organism evidence="1 2">
    <name type="scientific">Babesia divergens</name>
    <dbReference type="NCBI Taxonomy" id="32595"/>
    <lineage>
        <taxon>Eukaryota</taxon>
        <taxon>Sar</taxon>
        <taxon>Alveolata</taxon>
        <taxon>Apicomplexa</taxon>
        <taxon>Aconoidasida</taxon>
        <taxon>Piroplasmida</taxon>
        <taxon>Babesiidae</taxon>
        <taxon>Babesia</taxon>
    </lineage>
</organism>